<evidence type="ECO:0000313" key="3">
    <source>
        <dbReference type="Proteomes" id="UP000619743"/>
    </source>
</evidence>
<protein>
    <recommendedName>
        <fullName evidence="1">DUF6129 domain-containing protein</fullName>
    </recommendedName>
</protein>
<sequence length="114" mass="12925">MTMLDTPVYEEAQLVQQFSPTPESSSEQLSMAFLNELADMLIAYHPSWQTVQWLRQRFPAIRFLLCSEDDMADREPFLGFEEFGFYLMAGGWGCASLTEDIDKSVGVIIATVES</sequence>
<evidence type="ECO:0000313" key="2">
    <source>
        <dbReference type="EMBL" id="GGA76613.1"/>
    </source>
</evidence>
<gene>
    <name evidence="2" type="ORF">GCM10011369_18130</name>
</gene>
<evidence type="ECO:0000259" key="1">
    <source>
        <dbReference type="Pfam" id="PF19624"/>
    </source>
</evidence>
<comment type="caution">
    <text evidence="2">The sequence shown here is derived from an EMBL/GenBank/DDBJ whole genome shotgun (WGS) entry which is preliminary data.</text>
</comment>
<feature type="domain" description="DUF6129" evidence="1">
    <location>
        <begin position="54"/>
        <end position="100"/>
    </location>
</feature>
<dbReference type="EMBL" id="BMDX01000007">
    <property type="protein sequence ID" value="GGA76613.1"/>
    <property type="molecule type" value="Genomic_DNA"/>
</dbReference>
<reference evidence="3" key="1">
    <citation type="journal article" date="2019" name="Int. J. Syst. Evol. Microbiol.">
        <title>The Global Catalogue of Microorganisms (GCM) 10K type strain sequencing project: providing services to taxonomists for standard genome sequencing and annotation.</title>
        <authorList>
            <consortium name="The Broad Institute Genomics Platform"/>
            <consortium name="The Broad Institute Genome Sequencing Center for Infectious Disease"/>
            <person name="Wu L."/>
            <person name="Ma J."/>
        </authorList>
    </citation>
    <scope>NUCLEOTIDE SEQUENCE [LARGE SCALE GENOMIC DNA]</scope>
    <source>
        <strain evidence="3">CGMCC 1.10130</strain>
    </source>
</reference>
<organism evidence="2 3">
    <name type="scientific">Neiella marina</name>
    <dbReference type="NCBI Taxonomy" id="508461"/>
    <lineage>
        <taxon>Bacteria</taxon>
        <taxon>Pseudomonadati</taxon>
        <taxon>Pseudomonadota</taxon>
        <taxon>Gammaproteobacteria</taxon>
        <taxon>Alteromonadales</taxon>
        <taxon>Echinimonadaceae</taxon>
        <taxon>Neiella</taxon>
    </lineage>
</organism>
<proteinExistence type="predicted"/>
<dbReference type="Pfam" id="PF19624">
    <property type="entry name" value="DUF6129"/>
    <property type="match status" value="1"/>
</dbReference>
<accession>A0A8J2U4X3</accession>
<dbReference type="AlphaFoldDB" id="A0A8J2U4X3"/>
<keyword evidence="3" id="KW-1185">Reference proteome</keyword>
<dbReference type="Proteomes" id="UP000619743">
    <property type="component" value="Unassembled WGS sequence"/>
</dbReference>
<name>A0A8J2U4X3_9GAMM</name>
<dbReference type="InterPro" id="IPR046132">
    <property type="entry name" value="DUF6129"/>
</dbReference>